<gene>
    <name evidence="3" type="ORF">AFUS01_LOCUS26828</name>
</gene>
<evidence type="ECO:0000313" key="4">
    <source>
        <dbReference type="Proteomes" id="UP000708208"/>
    </source>
</evidence>
<dbReference type="Pfam" id="PF10164">
    <property type="entry name" value="BRI3"/>
    <property type="match status" value="1"/>
</dbReference>
<dbReference type="EMBL" id="CAJVCH010363398">
    <property type="protein sequence ID" value="CAG7816198.1"/>
    <property type="molecule type" value="Genomic_DNA"/>
</dbReference>
<keyword evidence="2" id="KW-1133">Transmembrane helix</keyword>
<evidence type="ECO:0000256" key="1">
    <source>
        <dbReference type="SAM" id="MobiDB-lite"/>
    </source>
</evidence>
<keyword evidence="2" id="KW-0812">Transmembrane</keyword>
<feature type="transmembrane region" description="Helical" evidence="2">
    <location>
        <begin position="148"/>
        <end position="168"/>
    </location>
</feature>
<keyword evidence="4" id="KW-1185">Reference proteome</keyword>
<feature type="region of interest" description="Disordered" evidence="1">
    <location>
        <begin position="55"/>
        <end position="89"/>
    </location>
</feature>
<accession>A0A8J2L602</accession>
<evidence type="ECO:0000313" key="3">
    <source>
        <dbReference type="EMBL" id="CAG7816198.1"/>
    </source>
</evidence>
<proteinExistence type="predicted"/>
<evidence type="ECO:0008006" key="5">
    <source>
        <dbReference type="Google" id="ProtNLM"/>
    </source>
</evidence>
<dbReference type="AlphaFoldDB" id="A0A8J2L602"/>
<keyword evidence="2" id="KW-0472">Membrane</keyword>
<dbReference type="InterPro" id="IPR019317">
    <property type="entry name" value="BRI3"/>
</dbReference>
<dbReference type="Proteomes" id="UP000708208">
    <property type="component" value="Unassembled WGS sequence"/>
</dbReference>
<name>A0A8J2L602_9HEXA</name>
<comment type="caution">
    <text evidence="3">The sequence shown here is derived from an EMBL/GenBank/DDBJ whole genome shotgun (WGS) entry which is preliminary data.</text>
</comment>
<evidence type="ECO:0000256" key="2">
    <source>
        <dbReference type="SAM" id="Phobius"/>
    </source>
</evidence>
<reference evidence="3" key="1">
    <citation type="submission" date="2021-06" db="EMBL/GenBank/DDBJ databases">
        <authorList>
            <person name="Hodson N. C."/>
            <person name="Mongue J. A."/>
            <person name="Jaron S. K."/>
        </authorList>
    </citation>
    <scope>NUCLEOTIDE SEQUENCE</scope>
</reference>
<sequence>MKTRQGPYSEVKVLEFHSCFHYSSSNLMTPSLTFSFLIEKVKHCQMIMMVPSRKKGKAKTNAKITGKSKDAAVPENQTSGEKDPTQVLDVEDLSEDEKELAKGREGTNLSELQTQEVIYVNPQMIVPHAFMHCPYCHEGEIKRHLNTMALIGLIVFFPCCFVGLLFLLCLYENRCNLCGAVLH</sequence>
<protein>
    <recommendedName>
        <fullName evidence="5">Brain protein I3</fullName>
    </recommendedName>
</protein>
<organism evidence="3 4">
    <name type="scientific">Allacma fusca</name>
    <dbReference type="NCBI Taxonomy" id="39272"/>
    <lineage>
        <taxon>Eukaryota</taxon>
        <taxon>Metazoa</taxon>
        <taxon>Ecdysozoa</taxon>
        <taxon>Arthropoda</taxon>
        <taxon>Hexapoda</taxon>
        <taxon>Collembola</taxon>
        <taxon>Symphypleona</taxon>
        <taxon>Sminthuridae</taxon>
        <taxon>Allacma</taxon>
    </lineage>
</organism>